<evidence type="ECO:0000313" key="8">
    <source>
        <dbReference type="Proteomes" id="UP000183375"/>
    </source>
</evidence>
<dbReference type="InterPro" id="IPR044880">
    <property type="entry name" value="NCX_ion-bd_dom_sf"/>
</dbReference>
<gene>
    <name evidence="7" type="ORF">BEU01_02685</name>
</gene>
<protein>
    <recommendedName>
        <fullName evidence="6">Sodium/calcium exchanger membrane region domain-containing protein</fullName>
    </recommendedName>
</protein>
<dbReference type="Proteomes" id="UP000183375">
    <property type="component" value="Unassembled WGS sequence"/>
</dbReference>
<reference evidence="7 8" key="1">
    <citation type="submission" date="2016-08" db="EMBL/GenBank/DDBJ databases">
        <title>New Insights into Marine Group III Euryarchaeota, from dark to light.</title>
        <authorList>
            <person name="Haro-Moreno J.M."/>
            <person name="Rodriguez-Valera F."/>
            <person name="Lopez-Garcia P."/>
            <person name="Moreira D."/>
            <person name="Martin-Cuadrado A.B."/>
        </authorList>
    </citation>
    <scope>NUCLEOTIDE SEQUENCE [LARGE SCALE GENOMIC DNA]</scope>
    <source>
        <strain evidence="7">CG-Epi4</strain>
    </source>
</reference>
<feature type="transmembrane region" description="Helical" evidence="5">
    <location>
        <begin position="171"/>
        <end position="190"/>
    </location>
</feature>
<feature type="transmembrane region" description="Helical" evidence="5">
    <location>
        <begin position="133"/>
        <end position="151"/>
    </location>
</feature>
<dbReference type="AlphaFoldDB" id="A0A1J5TKA0"/>
<comment type="caution">
    <text evidence="7">The sequence shown here is derived from an EMBL/GenBank/DDBJ whole genome shotgun (WGS) entry which is preliminary data.</text>
</comment>
<evidence type="ECO:0000256" key="2">
    <source>
        <dbReference type="ARBA" id="ARBA00022692"/>
    </source>
</evidence>
<proteinExistence type="predicted"/>
<feature type="transmembrane region" description="Helical" evidence="5">
    <location>
        <begin position="236"/>
        <end position="254"/>
    </location>
</feature>
<feature type="transmembrane region" description="Helical" evidence="5">
    <location>
        <begin position="70"/>
        <end position="98"/>
    </location>
</feature>
<evidence type="ECO:0000256" key="5">
    <source>
        <dbReference type="SAM" id="Phobius"/>
    </source>
</evidence>
<dbReference type="InterPro" id="IPR004481">
    <property type="entry name" value="K/Na/Ca-exchanger"/>
</dbReference>
<feature type="transmembrane region" description="Helical" evidence="5">
    <location>
        <begin position="202"/>
        <end position="224"/>
    </location>
</feature>
<feature type="transmembrane region" description="Helical" evidence="5">
    <location>
        <begin position="37"/>
        <end position="58"/>
    </location>
</feature>
<evidence type="ECO:0000259" key="6">
    <source>
        <dbReference type="Pfam" id="PF01699"/>
    </source>
</evidence>
<dbReference type="GO" id="GO:0005886">
    <property type="term" value="C:plasma membrane"/>
    <property type="evidence" value="ECO:0007669"/>
    <property type="project" value="TreeGrafter"/>
</dbReference>
<dbReference type="GO" id="GO:0006874">
    <property type="term" value="P:intracellular calcium ion homeostasis"/>
    <property type="evidence" value="ECO:0007669"/>
    <property type="project" value="TreeGrafter"/>
</dbReference>
<dbReference type="Gene3D" id="1.20.1420.30">
    <property type="entry name" value="NCX, central ion-binding region"/>
    <property type="match status" value="1"/>
</dbReference>
<dbReference type="GO" id="GO:0008273">
    <property type="term" value="F:calcium, potassium:sodium antiporter activity"/>
    <property type="evidence" value="ECO:0007669"/>
    <property type="project" value="TreeGrafter"/>
</dbReference>
<feature type="domain" description="Sodium/calcium exchanger membrane region" evidence="6">
    <location>
        <begin position="7"/>
        <end position="151"/>
    </location>
</feature>
<evidence type="ECO:0000313" key="7">
    <source>
        <dbReference type="EMBL" id="OIR21385.1"/>
    </source>
</evidence>
<keyword evidence="2 5" id="KW-0812">Transmembrane</keyword>
<sequence length="306" mass="33071">MSIILDLGLLCFGFFLLTKGADYFIENSASFAEERGMSPHVAGVTIVAFGTSLPELLVSIISSFQDYNDLALGSIVGSNISNIGLVLAVSTFIFYYVLGTNIIPQKDASHDSYVMLLAVILLFFFARDNLISASEGLIFFISYLFYLYWLYKRSNNESVSDVEQNTSFVFLLGGLIGLLFGAQITVNAAVSIAEGIGISEIVVGLTVVAIGTSLPELAGTVSAARMGHKEIAVGNVIGSNIANILMVMGVLAMINPITVEQFVIERTLPLLILLTIATFAMIRIPLTRVGGTILFSFFLLFLYQLI</sequence>
<dbReference type="EMBL" id="MIYX01000007">
    <property type="protein sequence ID" value="OIR21385.1"/>
    <property type="molecule type" value="Genomic_DNA"/>
</dbReference>
<dbReference type="Pfam" id="PF01699">
    <property type="entry name" value="Na_Ca_ex"/>
    <property type="match status" value="2"/>
</dbReference>
<keyword evidence="3 5" id="KW-1133">Transmembrane helix</keyword>
<dbReference type="GO" id="GO:0005262">
    <property type="term" value="F:calcium channel activity"/>
    <property type="evidence" value="ECO:0007669"/>
    <property type="project" value="TreeGrafter"/>
</dbReference>
<name>A0A1J5TKA0_9ARCH</name>
<comment type="subcellular location">
    <subcellularLocation>
        <location evidence="1">Membrane</location>
        <topology evidence="1">Multi-pass membrane protein</topology>
    </subcellularLocation>
</comment>
<keyword evidence="4 5" id="KW-0472">Membrane</keyword>
<evidence type="ECO:0000256" key="1">
    <source>
        <dbReference type="ARBA" id="ARBA00004141"/>
    </source>
</evidence>
<feature type="transmembrane region" description="Helical" evidence="5">
    <location>
        <begin position="266"/>
        <end position="282"/>
    </location>
</feature>
<feature type="domain" description="Sodium/calcium exchanger membrane region" evidence="6">
    <location>
        <begin position="167"/>
        <end position="303"/>
    </location>
</feature>
<dbReference type="InterPro" id="IPR004837">
    <property type="entry name" value="NaCa_Exmemb"/>
</dbReference>
<evidence type="ECO:0000256" key="4">
    <source>
        <dbReference type="ARBA" id="ARBA00023136"/>
    </source>
</evidence>
<dbReference type="PANTHER" id="PTHR10846">
    <property type="entry name" value="SODIUM/POTASSIUM/CALCIUM EXCHANGER"/>
    <property type="match status" value="1"/>
</dbReference>
<dbReference type="PANTHER" id="PTHR10846:SF8">
    <property type="entry name" value="INNER MEMBRANE PROTEIN YRBG"/>
    <property type="match status" value="1"/>
</dbReference>
<dbReference type="NCBIfam" id="TIGR00367">
    <property type="entry name" value="calcium/sodium antiporter"/>
    <property type="match status" value="1"/>
</dbReference>
<feature type="transmembrane region" description="Helical" evidence="5">
    <location>
        <begin position="288"/>
        <end position="305"/>
    </location>
</feature>
<evidence type="ECO:0000256" key="3">
    <source>
        <dbReference type="ARBA" id="ARBA00022989"/>
    </source>
</evidence>
<accession>A0A1J5TKA0</accession>
<feature type="transmembrane region" description="Helical" evidence="5">
    <location>
        <begin position="110"/>
        <end position="126"/>
    </location>
</feature>
<organism evidence="7 8">
    <name type="scientific">Marine Group III euryarchaeote CG-Epi4</name>
    <dbReference type="NCBI Taxonomy" id="1888998"/>
    <lineage>
        <taxon>Archaea</taxon>
        <taxon>Methanobacteriati</taxon>
        <taxon>Thermoplasmatota</taxon>
        <taxon>Thermoplasmata</taxon>
        <taxon>Candidatus Thermoprofundales</taxon>
    </lineage>
</organism>